<keyword evidence="2" id="KW-1185">Reference proteome</keyword>
<protein>
    <submittedName>
        <fullName evidence="1">Uncharacterized protein</fullName>
    </submittedName>
</protein>
<dbReference type="RefSeq" id="XP_020046501.1">
    <property type="nucleotide sequence ID" value="XM_020193580.1"/>
</dbReference>
<dbReference type="AlphaFoldDB" id="A0A1D2VEU0"/>
<gene>
    <name evidence="1" type="ORF">ASCRUDRAFT_76689</name>
</gene>
<dbReference type="GeneID" id="30967216"/>
<dbReference type="InParanoid" id="A0A1D2VEU0"/>
<dbReference type="Proteomes" id="UP000095038">
    <property type="component" value="Unassembled WGS sequence"/>
</dbReference>
<name>A0A1D2VEU0_9ASCO</name>
<dbReference type="EMBL" id="KV454483">
    <property type="protein sequence ID" value="ODV60194.1"/>
    <property type="molecule type" value="Genomic_DNA"/>
</dbReference>
<accession>A0A1D2VEU0</accession>
<sequence>MYSIEKAQCGPYEFIYSDDSDVHHTYRNYLCNIDDTYWLNYYNCTNYYYNSQTINLDIENFKEKYYDCSYYITQTYSSVDLSSY</sequence>
<evidence type="ECO:0000313" key="2">
    <source>
        <dbReference type="Proteomes" id="UP000095038"/>
    </source>
</evidence>
<evidence type="ECO:0000313" key="1">
    <source>
        <dbReference type="EMBL" id="ODV60194.1"/>
    </source>
</evidence>
<proteinExistence type="predicted"/>
<organism evidence="1 2">
    <name type="scientific">Ascoidea rubescens DSM 1968</name>
    <dbReference type="NCBI Taxonomy" id="1344418"/>
    <lineage>
        <taxon>Eukaryota</taxon>
        <taxon>Fungi</taxon>
        <taxon>Dikarya</taxon>
        <taxon>Ascomycota</taxon>
        <taxon>Saccharomycotina</taxon>
        <taxon>Saccharomycetes</taxon>
        <taxon>Ascoideaceae</taxon>
        <taxon>Ascoidea</taxon>
    </lineage>
</organism>
<reference evidence="2" key="1">
    <citation type="submission" date="2016-05" db="EMBL/GenBank/DDBJ databases">
        <title>Comparative genomics of biotechnologically important yeasts.</title>
        <authorList>
            <consortium name="DOE Joint Genome Institute"/>
            <person name="Riley R."/>
            <person name="Haridas S."/>
            <person name="Wolfe K.H."/>
            <person name="Lopes M.R."/>
            <person name="Hittinger C.T."/>
            <person name="Goker M."/>
            <person name="Salamov A."/>
            <person name="Wisecaver J."/>
            <person name="Long T.M."/>
            <person name="Aerts A.L."/>
            <person name="Barry K."/>
            <person name="Choi C."/>
            <person name="Clum A."/>
            <person name="Coughlan A.Y."/>
            <person name="Deshpande S."/>
            <person name="Douglass A.P."/>
            <person name="Hanson S.J."/>
            <person name="Klenk H.-P."/>
            <person name="Labutti K."/>
            <person name="Lapidus A."/>
            <person name="Lindquist E."/>
            <person name="Lipzen A."/>
            <person name="Meier-Kolthoff J.P."/>
            <person name="Ohm R.A."/>
            <person name="Otillar R.P."/>
            <person name="Pangilinan J."/>
            <person name="Peng Y."/>
            <person name="Rokas A."/>
            <person name="Rosa C.A."/>
            <person name="Scheuner C."/>
            <person name="Sibirny A.A."/>
            <person name="Slot J.C."/>
            <person name="Stielow J.B."/>
            <person name="Sun H."/>
            <person name="Kurtzman C.P."/>
            <person name="Blackwell M."/>
            <person name="Grigoriev I.V."/>
            <person name="Jeffries T.W."/>
        </authorList>
    </citation>
    <scope>NUCLEOTIDE SEQUENCE [LARGE SCALE GENOMIC DNA]</scope>
    <source>
        <strain evidence="2">DSM 1968</strain>
    </source>
</reference>